<name>A0A4Q2UJV4_9BACT</name>
<comment type="caution">
    <text evidence="3">The sequence shown here is derived from an EMBL/GenBank/DDBJ whole genome shotgun (WGS) entry which is preliminary data.</text>
</comment>
<evidence type="ECO:0000313" key="4">
    <source>
        <dbReference type="Proteomes" id="UP000290407"/>
    </source>
</evidence>
<proteinExistence type="predicted"/>
<sequence length="269" mass="29282">MDSVRVLATGLRFPEGPTFDDSGCLWCVEQEGEGLFCRDKDGSTMRVHTGGRPNGAVFRDGFIWFCDSGQQAIRRMNVDTKKIDTALSELDGKPLNMPNDLLFDTQGNLIFSCPGPPDDEQLGYVAVLDPRGHAEVITDGLMYPNGLALLNTSVPTLLIAETHRHRIWSGFWDPIGLSWETIRVWTVVTEAPAGEPIPGPDGMTLGPDGFIYTAVFGAGLIRVFSSEGEFVRDLHLPGANPTNCTFDPSGELGLIVTESERGELLSVQV</sequence>
<dbReference type="SUPFAM" id="SSF63829">
    <property type="entry name" value="Calcium-dependent phosphotriesterase"/>
    <property type="match status" value="1"/>
</dbReference>
<evidence type="ECO:0000313" key="3">
    <source>
        <dbReference type="EMBL" id="RYC67039.1"/>
    </source>
</evidence>
<dbReference type="PANTHER" id="PTHR47572">
    <property type="entry name" value="LIPOPROTEIN-RELATED"/>
    <property type="match status" value="1"/>
</dbReference>
<evidence type="ECO:0000259" key="2">
    <source>
        <dbReference type="Pfam" id="PF08450"/>
    </source>
</evidence>
<reference evidence="3 4" key="1">
    <citation type="submission" date="2019-01" db="EMBL/GenBank/DDBJ databases">
        <title>Spirosoma flava sp. nov., a propanil-degrading bacterium isolated from herbicide-contaminated soil.</title>
        <authorList>
            <person name="Zhang L."/>
            <person name="Jiang J.-D."/>
        </authorList>
    </citation>
    <scope>NUCLEOTIDE SEQUENCE [LARGE SCALE GENOMIC DNA]</scope>
    <source>
        <strain evidence="3 4">TY50</strain>
    </source>
</reference>
<evidence type="ECO:0000256" key="1">
    <source>
        <dbReference type="ARBA" id="ARBA00022801"/>
    </source>
</evidence>
<dbReference type="InterPro" id="IPR051262">
    <property type="entry name" value="SMP-30/CGR1_Lactonase"/>
</dbReference>
<dbReference type="PANTHER" id="PTHR47572:SF4">
    <property type="entry name" value="LACTONASE DRP35"/>
    <property type="match status" value="1"/>
</dbReference>
<keyword evidence="4" id="KW-1185">Reference proteome</keyword>
<keyword evidence="1" id="KW-0378">Hydrolase</keyword>
<organism evidence="3 4">
    <name type="scientific">Spirosoma sordidisoli</name>
    <dbReference type="NCBI Taxonomy" id="2502893"/>
    <lineage>
        <taxon>Bacteria</taxon>
        <taxon>Pseudomonadati</taxon>
        <taxon>Bacteroidota</taxon>
        <taxon>Cytophagia</taxon>
        <taxon>Cytophagales</taxon>
        <taxon>Cytophagaceae</taxon>
        <taxon>Spirosoma</taxon>
    </lineage>
</organism>
<dbReference type="EMBL" id="SBLB01000010">
    <property type="protein sequence ID" value="RYC67039.1"/>
    <property type="molecule type" value="Genomic_DNA"/>
</dbReference>
<protein>
    <recommendedName>
        <fullName evidence="2">SMP-30/Gluconolactonase/LRE-like region domain-containing protein</fullName>
    </recommendedName>
</protein>
<dbReference type="RefSeq" id="WP_129605868.1">
    <property type="nucleotide sequence ID" value="NZ_SBLB01000010.1"/>
</dbReference>
<dbReference type="AlphaFoldDB" id="A0A4Q2UJV4"/>
<dbReference type="GO" id="GO:0016787">
    <property type="term" value="F:hydrolase activity"/>
    <property type="evidence" value="ECO:0007669"/>
    <property type="project" value="UniProtKB-KW"/>
</dbReference>
<accession>A0A4Q2UJV4</accession>
<dbReference type="Proteomes" id="UP000290407">
    <property type="component" value="Unassembled WGS sequence"/>
</dbReference>
<gene>
    <name evidence="3" type="ORF">EQG79_27085</name>
</gene>
<dbReference type="Gene3D" id="2.120.10.30">
    <property type="entry name" value="TolB, C-terminal domain"/>
    <property type="match status" value="1"/>
</dbReference>
<dbReference type="Pfam" id="PF08450">
    <property type="entry name" value="SGL"/>
    <property type="match status" value="1"/>
</dbReference>
<feature type="domain" description="SMP-30/Gluconolactonase/LRE-like region" evidence="2">
    <location>
        <begin position="13"/>
        <end position="247"/>
    </location>
</feature>
<dbReference type="InterPro" id="IPR011042">
    <property type="entry name" value="6-blade_b-propeller_TolB-like"/>
</dbReference>
<dbReference type="InterPro" id="IPR013658">
    <property type="entry name" value="SGL"/>
</dbReference>